<dbReference type="Gene3D" id="2.70.70.10">
    <property type="entry name" value="Glucose Permease (Domain IIA)"/>
    <property type="match status" value="1"/>
</dbReference>
<feature type="coiled-coil region" evidence="1">
    <location>
        <begin position="27"/>
        <end position="54"/>
    </location>
</feature>
<evidence type="ECO:0000313" key="3">
    <source>
        <dbReference type="EMBL" id="OJI93114.1"/>
    </source>
</evidence>
<feature type="signal peptide" evidence="2">
    <location>
        <begin position="1"/>
        <end position="19"/>
    </location>
</feature>
<evidence type="ECO:0000313" key="4">
    <source>
        <dbReference type="Proteomes" id="UP000184514"/>
    </source>
</evidence>
<dbReference type="STRING" id="696762.PFRI_26930"/>
<accession>A0A1L9NVD4</accession>
<dbReference type="InterPro" id="IPR011055">
    <property type="entry name" value="Dup_hybrid_motif"/>
</dbReference>
<evidence type="ECO:0008006" key="5">
    <source>
        <dbReference type="Google" id="ProtNLM"/>
    </source>
</evidence>
<keyword evidence="1" id="KW-0175">Coiled coil</keyword>
<dbReference type="Proteomes" id="UP000184514">
    <property type="component" value="Unassembled WGS sequence"/>
</dbReference>
<gene>
    <name evidence="3" type="ORF">PFRI_26930</name>
</gene>
<evidence type="ECO:0000256" key="2">
    <source>
        <dbReference type="SAM" id="SignalP"/>
    </source>
</evidence>
<name>A0A1L9NVD4_9RHOB</name>
<dbReference type="AlphaFoldDB" id="A0A1L9NVD4"/>
<protein>
    <recommendedName>
        <fullName evidence="5">Peptidase family M23</fullName>
    </recommendedName>
</protein>
<keyword evidence="4" id="KW-1185">Reference proteome</keyword>
<feature type="chain" id="PRO_5013358628" description="Peptidase family M23" evidence="2">
    <location>
        <begin position="20"/>
        <end position="376"/>
    </location>
</feature>
<comment type="caution">
    <text evidence="3">The sequence shown here is derived from an EMBL/GenBank/DDBJ whole genome shotgun (WGS) entry which is preliminary data.</text>
</comment>
<dbReference type="EMBL" id="MLCB01000156">
    <property type="protein sequence ID" value="OJI93114.1"/>
    <property type="molecule type" value="Genomic_DNA"/>
</dbReference>
<dbReference type="RefSeq" id="WP_072631224.1">
    <property type="nucleotide sequence ID" value="NZ_MLCB01000156.1"/>
</dbReference>
<reference evidence="3 4" key="1">
    <citation type="submission" date="2016-10" db="EMBL/GenBank/DDBJ databases">
        <title>Genome sequence of Planktotalea frisia SH6-1.</title>
        <authorList>
            <person name="Poehlein A."/>
            <person name="Bakenhus I."/>
            <person name="Voget S."/>
            <person name="Brinkhoff T."/>
            <person name="Simon M."/>
        </authorList>
    </citation>
    <scope>NUCLEOTIDE SEQUENCE [LARGE SCALE GENOMIC DNA]</scope>
    <source>
        <strain evidence="3 4">SH6-1</strain>
    </source>
</reference>
<organism evidence="3 4">
    <name type="scientific">Planktotalea frisia</name>
    <dbReference type="NCBI Taxonomy" id="696762"/>
    <lineage>
        <taxon>Bacteria</taxon>
        <taxon>Pseudomonadati</taxon>
        <taxon>Pseudomonadota</taxon>
        <taxon>Alphaproteobacteria</taxon>
        <taxon>Rhodobacterales</taxon>
        <taxon>Paracoccaceae</taxon>
        <taxon>Planktotalea</taxon>
    </lineage>
</organism>
<proteinExistence type="predicted"/>
<sequence>MHLLRALLIALTLATQATAQDNPGATAQAAADRLRAASTQLEQAKSARDRVKALTATIQAFETGLDAMREGLRLAATRESVLTRQLAARDGEVAELLAVLQTISRAPAPVLMAHPDGPSGAVRSGMLVAELTPALTARANALRRDVEEMTLLRTLQETATDELRTALSGVQDARTSLSQAMADRTNLPKKFTEDPVRTAILISSTETLDAFAGGLSKITTSEALGPLPDITNLKGQLPLPVEGLVLRRAGEADAAGIKRPGVLIATRPRSLVTTPTTATIRYHGPLLDLGNVVILEPQANLLFILTGLDTLYGEIGQVLPAGFPVGLMGGNSDQIDQIVSQGSDGAGNTRSETLYIDVRENNTSVDPLSWFAANKE</sequence>
<keyword evidence="2" id="KW-0732">Signal</keyword>
<dbReference type="OrthoDB" id="9809144at2"/>
<evidence type="ECO:0000256" key="1">
    <source>
        <dbReference type="SAM" id="Coils"/>
    </source>
</evidence>